<dbReference type="Proteomes" id="UP001293254">
    <property type="component" value="Unassembled WGS sequence"/>
</dbReference>
<keyword evidence="3" id="KW-1185">Reference proteome</keyword>
<reference evidence="2" key="2">
    <citation type="journal article" date="2024" name="Plant">
        <title>Genomic evolution and insights into agronomic trait innovations of Sesamum species.</title>
        <authorList>
            <person name="Miao H."/>
            <person name="Wang L."/>
            <person name="Qu L."/>
            <person name="Liu H."/>
            <person name="Sun Y."/>
            <person name="Le M."/>
            <person name="Wang Q."/>
            <person name="Wei S."/>
            <person name="Zheng Y."/>
            <person name="Lin W."/>
            <person name="Duan Y."/>
            <person name="Cao H."/>
            <person name="Xiong S."/>
            <person name="Wang X."/>
            <person name="Wei L."/>
            <person name="Li C."/>
            <person name="Ma Q."/>
            <person name="Ju M."/>
            <person name="Zhao R."/>
            <person name="Li G."/>
            <person name="Mu C."/>
            <person name="Tian Q."/>
            <person name="Mei H."/>
            <person name="Zhang T."/>
            <person name="Gao T."/>
            <person name="Zhang H."/>
        </authorList>
    </citation>
    <scope>NUCLEOTIDE SEQUENCE</scope>
    <source>
        <strain evidence="2">3651</strain>
    </source>
</reference>
<protein>
    <submittedName>
        <fullName evidence="2">Uncharacterized protein</fullName>
    </submittedName>
</protein>
<evidence type="ECO:0000313" key="3">
    <source>
        <dbReference type="Proteomes" id="UP001293254"/>
    </source>
</evidence>
<organism evidence="2 3">
    <name type="scientific">Sesamum alatum</name>
    <dbReference type="NCBI Taxonomy" id="300844"/>
    <lineage>
        <taxon>Eukaryota</taxon>
        <taxon>Viridiplantae</taxon>
        <taxon>Streptophyta</taxon>
        <taxon>Embryophyta</taxon>
        <taxon>Tracheophyta</taxon>
        <taxon>Spermatophyta</taxon>
        <taxon>Magnoliopsida</taxon>
        <taxon>eudicotyledons</taxon>
        <taxon>Gunneridae</taxon>
        <taxon>Pentapetalae</taxon>
        <taxon>asterids</taxon>
        <taxon>lamiids</taxon>
        <taxon>Lamiales</taxon>
        <taxon>Pedaliaceae</taxon>
        <taxon>Sesamum</taxon>
    </lineage>
</organism>
<proteinExistence type="predicted"/>
<evidence type="ECO:0000313" key="2">
    <source>
        <dbReference type="EMBL" id="KAK4429799.1"/>
    </source>
</evidence>
<feature type="region of interest" description="Disordered" evidence="1">
    <location>
        <begin position="1"/>
        <end position="51"/>
    </location>
</feature>
<evidence type="ECO:0000256" key="1">
    <source>
        <dbReference type="SAM" id="MobiDB-lite"/>
    </source>
</evidence>
<name>A0AAE2CPV6_9LAMI</name>
<gene>
    <name evidence="2" type="ORF">Salat_1280600</name>
</gene>
<dbReference type="AlphaFoldDB" id="A0AAE2CPV6"/>
<dbReference type="EMBL" id="JACGWO010000004">
    <property type="protein sequence ID" value="KAK4429799.1"/>
    <property type="molecule type" value="Genomic_DNA"/>
</dbReference>
<sequence length="154" mass="16070">MKTISTATRSPPSLPSSSPHHCEFPDSDDIDWIEESSRPLPPISPSTDDLLGKKVKQPSEFKDLPRGLATLKNPTWLPPTIGFSATSTICPVAPAVIGRPPLLPTIIRVSTASPLISAVAEDPTLLPTVAGLTAAPIVSPVVPAGLLSFLPVVA</sequence>
<feature type="compositionally biased region" description="Acidic residues" evidence="1">
    <location>
        <begin position="25"/>
        <end position="34"/>
    </location>
</feature>
<reference evidence="2" key="1">
    <citation type="submission" date="2020-06" db="EMBL/GenBank/DDBJ databases">
        <authorList>
            <person name="Li T."/>
            <person name="Hu X."/>
            <person name="Zhang T."/>
            <person name="Song X."/>
            <person name="Zhang H."/>
            <person name="Dai N."/>
            <person name="Sheng W."/>
            <person name="Hou X."/>
            <person name="Wei L."/>
        </authorList>
    </citation>
    <scope>NUCLEOTIDE SEQUENCE</scope>
    <source>
        <strain evidence="2">3651</strain>
        <tissue evidence="2">Leaf</tissue>
    </source>
</reference>
<accession>A0AAE2CPV6</accession>
<comment type="caution">
    <text evidence="2">The sequence shown here is derived from an EMBL/GenBank/DDBJ whole genome shotgun (WGS) entry which is preliminary data.</text>
</comment>